<dbReference type="Proteomes" id="UP001139516">
    <property type="component" value="Unassembled WGS sequence"/>
</dbReference>
<dbReference type="FunFam" id="3.40.30.10:FF:000013">
    <property type="entry name" value="Blast:Protein SCO1 homolog, mitochondrial"/>
    <property type="match status" value="1"/>
</dbReference>
<evidence type="ECO:0000313" key="6">
    <source>
        <dbReference type="EMBL" id="MCK8783444.1"/>
    </source>
</evidence>
<dbReference type="InterPro" id="IPR003782">
    <property type="entry name" value="SCO1/SenC"/>
</dbReference>
<protein>
    <submittedName>
        <fullName evidence="6">SCO family protein</fullName>
    </submittedName>
</protein>
<dbReference type="InterPro" id="IPR036249">
    <property type="entry name" value="Thioredoxin-like_sf"/>
</dbReference>
<keyword evidence="2 3" id="KW-0186">Copper</keyword>
<sequence>MRRWGPLFGAACLLIALGFGAAAWLRRPAEAPGFGSVAGEVTLPGGVNLGGPFTLVNQDGRTVTDRDYRGRWTLMTFGYTFCPDVCPTELATIASALDALDPALAERVQPVFVSIDPARDTPEHLKQYVALFHPRLVGLTGTPEQVAAAARAYRVYYAKARGQDTTEYLMDHSSFMYLIGPDGTVRALFQPGVTPEQLAEALRRRAAQS</sequence>
<feature type="binding site" evidence="3">
    <location>
        <position position="82"/>
    </location>
    <ligand>
        <name>Cu cation</name>
        <dbReference type="ChEBI" id="CHEBI:23378"/>
    </ligand>
</feature>
<dbReference type="SUPFAM" id="SSF52833">
    <property type="entry name" value="Thioredoxin-like"/>
    <property type="match status" value="1"/>
</dbReference>
<feature type="binding site" evidence="3">
    <location>
        <position position="86"/>
    </location>
    <ligand>
        <name>Cu cation</name>
        <dbReference type="ChEBI" id="CHEBI:23378"/>
    </ligand>
</feature>
<dbReference type="PROSITE" id="PS51352">
    <property type="entry name" value="THIOREDOXIN_2"/>
    <property type="match status" value="1"/>
</dbReference>
<evidence type="ECO:0000259" key="5">
    <source>
        <dbReference type="PROSITE" id="PS51352"/>
    </source>
</evidence>
<evidence type="ECO:0000256" key="3">
    <source>
        <dbReference type="PIRSR" id="PIRSR603782-1"/>
    </source>
</evidence>
<evidence type="ECO:0000313" key="7">
    <source>
        <dbReference type="Proteomes" id="UP001139516"/>
    </source>
</evidence>
<reference evidence="6" key="1">
    <citation type="submission" date="2022-04" db="EMBL/GenBank/DDBJ databases">
        <title>Roseomonas acroporae sp. nov., isolated from coral Acropora digitifera.</title>
        <authorList>
            <person name="Sun H."/>
        </authorList>
    </citation>
    <scope>NUCLEOTIDE SEQUENCE</scope>
    <source>
        <strain evidence="6">NAR14</strain>
    </source>
</reference>
<dbReference type="PANTHER" id="PTHR12151">
    <property type="entry name" value="ELECTRON TRANSPORT PROTIN SCO1/SENC FAMILY MEMBER"/>
    <property type="match status" value="1"/>
</dbReference>
<feature type="disulfide bond" description="Redox-active" evidence="4">
    <location>
        <begin position="82"/>
        <end position="86"/>
    </location>
</feature>
<dbReference type="AlphaFoldDB" id="A0A9X1Y3S3"/>
<dbReference type="GO" id="GO:0046872">
    <property type="term" value="F:metal ion binding"/>
    <property type="evidence" value="ECO:0007669"/>
    <property type="project" value="UniProtKB-KW"/>
</dbReference>
<dbReference type="InterPro" id="IPR013766">
    <property type="entry name" value="Thioredoxin_domain"/>
</dbReference>
<dbReference type="Gene3D" id="3.40.30.10">
    <property type="entry name" value="Glutaredoxin"/>
    <property type="match status" value="1"/>
</dbReference>
<proteinExistence type="inferred from homology"/>
<comment type="similarity">
    <text evidence="1">Belongs to the SCO1/2 family.</text>
</comment>
<keyword evidence="7" id="KW-1185">Reference proteome</keyword>
<name>A0A9X1Y3S3_9PROT</name>
<dbReference type="PANTHER" id="PTHR12151:SF25">
    <property type="entry name" value="LINALOOL DEHYDRATASE_ISOMERASE DOMAIN-CONTAINING PROTEIN"/>
    <property type="match status" value="1"/>
</dbReference>
<evidence type="ECO:0000256" key="2">
    <source>
        <dbReference type="ARBA" id="ARBA00023008"/>
    </source>
</evidence>
<dbReference type="CDD" id="cd02968">
    <property type="entry name" value="SCO"/>
    <property type="match status" value="1"/>
</dbReference>
<dbReference type="EMBL" id="JALPRX010000009">
    <property type="protein sequence ID" value="MCK8783444.1"/>
    <property type="molecule type" value="Genomic_DNA"/>
</dbReference>
<evidence type="ECO:0000256" key="4">
    <source>
        <dbReference type="PIRSR" id="PIRSR603782-2"/>
    </source>
</evidence>
<feature type="binding site" evidence="3">
    <location>
        <position position="172"/>
    </location>
    <ligand>
        <name>Cu cation</name>
        <dbReference type="ChEBI" id="CHEBI:23378"/>
    </ligand>
</feature>
<dbReference type="Pfam" id="PF02630">
    <property type="entry name" value="SCO1-SenC"/>
    <property type="match status" value="1"/>
</dbReference>
<keyword evidence="4" id="KW-1015">Disulfide bond</keyword>
<evidence type="ECO:0000256" key="1">
    <source>
        <dbReference type="ARBA" id="ARBA00010996"/>
    </source>
</evidence>
<keyword evidence="3" id="KW-0479">Metal-binding</keyword>
<comment type="caution">
    <text evidence="6">The sequence shown here is derived from an EMBL/GenBank/DDBJ whole genome shotgun (WGS) entry which is preliminary data.</text>
</comment>
<accession>A0A9X1Y3S3</accession>
<organism evidence="6 7">
    <name type="scientific">Roseomonas acroporae</name>
    <dbReference type="NCBI Taxonomy" id="2937791"/>
    <lineage>
        <taxon>Bacteria</taxon>
        <taxon>Pseudomonadati</taxon>
        <taxon>Pseudomonadota</taxon>
        <taxon>Alphaproteobacteria</taxon>
        <taxon>Acetobacterales</taxon>
        <taxon>Roseomonadaceae</taxon>
        <taxon>Roseomonas</taxon>
    </lineage>
</organism>
<gene>
    <name evidence="6" type="ORF">M0638_03490</name>
</gene>
<feature type="domain" description="Thioredoxin" evidence="5">
    <location>
        <begin position="44"/>
        <end position="207"/>
    </location>
</feature>